<protein>
    <submittedName>
        <fullName evidence="2">Uncharacterized protein</fullName>
    </submittedName>
</protein>
<keyword evidence="3" id="KW-1185">Reference proteome</keyword>
<evidence type="ECO:0000256" key="1">
    <source>
        <dbReference type="SAM" id="SignalP"/>
    </source>
</evidence>
<gene>
    <name evidence="2" type="ORF">BJ085DRAFT_41321</name>
</gene>
<evidence type="ECO:0000313" key="2">
    <source>
        <dbReference type="EMBL" id="RKP39965.1"/>
    </source>
</evidence>
<accession>A0A4Q0A1L5</accession>
<name>A0A4Q0A1L5_9FUNG</name>
<proteinExistence type="predicted"/>
<keyword evidence="1" id="KW-0732">Signal</keyword>
<dbReference type="Proteomes" id="UP000268162">
    <property type="component" value="Unassembled WGS sequence"/>
</dbReference>
<dbReference type="EMBL" id="ML002232">
    <property type="protein sequence ID" value="RKP39965.1"/>
    <property type="molecule type" value="Genomic_DNA"/>
</dbReference>
<reference evidence="3" key="1">
    <citation type="journal article" date="2018" name="Nat. Microbiol.">
        <title>Leveraging single-cell genomics to expand the fungal tree of life.</title>
        <authorList>
            <person name="Ahrendt S.R."/>
            <person name="Quandt C.A."/>
            <person name="Ciobanu D."/>
            <person name="Clum A."/>
            <person name="Salamov A."/>
            <person name="Andreopoulos B."/>
            <person name="Cheng J.F."/>
            <person name="Woyke T."/>
            <person name="Pelin A."/>
            <person name="Henrissat B."/>
            <person name="Reynolds N.K."/>
            <person name="Benny G.L."/>
            <person name="Smith M.E."/>
            <person name="James T.Y."/>
            <person name="Grigoriev I.V."/>
        </authorList>
    </citation>
    <scope>NUCLEOTIDE SEQUENCE [LARGE SCALE GENOMIC DNA]</scope>
    <source>
        <strain evidence="3">RSA 468</strain>
    </source>
</reference>
<evidence type="ECO:0000313" key="3">
    <source>
        <dbReference type="Proteomes" id="UP000268162"/>
    </source>
</evidence>
<feature type="chain" id="PRO_5020684260" evidence="1">
    <location>
        <begin position="29"/>
        <end position="136"/>
    </location>
</feature>
<organism evidence="2 3">
    <name type="scientific">Dimargaris cristalligena</name>
    <dbReference type="NCBI Taxonomy" id="215637"/>
    <lineage>
        <taxon>Eukaryota</taxon>
        <taxon>Fungi</taxon>
        <taxon>Fungi incertae sedis</taxon>
        <taxon>Zoopagomycota</taxon>
        <taxon>Kickxellomycotina</taxon>
        <taxon>Dimargaritomycetes</taxon>
        <taxon>Dimargaritales</taxon>
        <taxon>Dimargaritaceae</taxon>
        <taxon>Dimargaris</taxon>
    </lineage>
</organism>
<dbReference type="AlphaFoldDB" id="A0A4Q0A1L5"/>
<sequence length="136" mass="14798">MLALARTSTAYLLATFLFTMTLLTSSQGAPAANSGEMVKHQLEGGSWWASPVDKQLIIVLQHAFGTPEGQDNRACLLSNLQENNTPAMVISEFHVLLNAVIVSEVEPWTDVIQTFPCVSSVSPNQMYQLELSGMEA</sequence>
<feature type="signal peptide" evidence="1">
    <location>
        <begin position="1"/>
        <end position="28"/>
    </location>
</feature>